<dbReference type="Proteomes" id="UP001484097">
    <property type="component" value="Unassembled WGS sequence"/>
</dbReference>
<dbReference type="InterPro" id="IPR011335">
    <property type="entry name" value="Restrct_endonuc-II-like"/>
</dbReference>
<comment type="caution">
    <text evidence="2">The sequence shown here is derived from an EMBL/GenBank/DDBJ whole genome shotgun (WGS) entry which is preliminary data.</text>
</comment>
<evidence type="ECO:0000313" key="2">
    <source>
        <dbReference type="EMBL" id="MEO9246984.1"/>
    </source>
</evidence>
<gene>
    <name evidence="2" type="ORF">ABDK96_04760</name>
</gene>
<reference evidence="2 3" key="1">
    <citation type="submission" date="2024-05" db="EMBL/GenBank/DDBJ databases">
        <authorList>
            <person name="Yi C."/>
        </authorList>
    </citation>
    <scope>NUCLEOTIDE SEQUENCE [LARGE SCALE GENOMIC DNA]</scope>
    <source>
        <strain evidence="2 3">XS13</strain>
    </source>
</reference>
<dbReference type="RefSeq" id="WP_347919336.1">
    <property type="nucleotide sequence ID" value="NZ_JBDXMX010000002.1"/>
</dbReference>
<protein>
    <recommendedName>
        <fullName evidence="4">DUF559 domain-containing protein</fullName>
    </recommendedName>
</protein>
<keyword evidence="3" id="KW-1185">Reference proteome</keyword>
<evidence type="ECO:0000313" key="3">
    <source>
        <dbReference type="Proteomes" id="UP001484097"/>
    </source>
</evidence>
<evidence type="ECO:0000256" key="1">
    <source>
        <dbReference type="SAM" id="MobiDB-lite"/>
    </source>
</evidence>
<accession>A0ABV0IH66</accession>
<dbReference type="SUPFAM" id="SSF52980">
    <property type="entry name" value="Restriction endonuclease-like"/>
    <property type="match status" value="1"/>
</dbReference>
<feature type="region of interest" description="Disordered" evidence="1">
    <location>
        <begin position="57"/>
        <end position="101"/>
    </location>
</feature>
<proteinExistence type="predicted"/>
<feature type="compositionally biased region" description="Low complexity" evidence="1">
    <location>
        <begin position="58"/>
        <end position="77"/>
    </location>
</feature>
<organism evidence="2 3">
    <name type="scientific">Citricoccus nitrophenolicus</name>
    <dbReference type="NCBI Taxonomy" id="863575"/>
    <lineage>
        <taxon>Bacteria</taxon>
        <taxon>Bacillati</taxon>
        <taxon>Actinomycetota</taxon>
        <taxon>Actinomycetes</taxon>
        <taxon>Micrococcales</taxon>
        <taxon>Micrococcaceae</taxon>
        <taxon>Citricoccus</taxon>
    </lineage>
</organism>
<name>A0ABV0IH66_9MICC</name>
<dbReference type="Gene3D" id="3.40.960.10">
    <property type="entry name" value="VSR Endonuclease"/>
    <property type="match status" value="1"/>
</dbReference>
<sequence>MRYPRPLPASLRHREFSRAEALALGVTSGRLRRRDIVRVGHGRYRWTGKPSDRLSDLEAAAGSSSEVPEPAAAPAASLDGAVESTAAEARTPVPAPQPSVHATLPRASSVLEAVPDACASHLTAALVRGWWLPRKALDTRMVHITRGPGLSRLKRQSVITHRSLLLEDEVVLVNGRRTTSPERTWLDCATLLTVQDLAILGDHLVREPHAWAETRRTQWTTVDALLACLHAHPGIRGISRARSALALVRVGADSPQETLLRLAMARVDLPEPTLQIECWDPQYSADFPATADLGYPQWLIAIQYEGHHHGEGNQLAKDLRRDQAFLRQGWKVLRFGSADSAEDFRTAVELIGRTIADARGR</sequence>
<evidence type="ECO:0008006" key="4">
    <source>
        <dbReference type="Google" id="ProtNLM"/>
    </source>
</evidence>
<dbReference type="EMBL" id="JBDXMX010000002">
    <property type="protein sequence ID" value="MEO9246984.1"/>
    <property type="molecule type" value="Genomic_DNA"/>
</dbReference>